<keyword evidence="6" id="KW-1185">Reference proteome</keyword>
<dbReference type="KEGG" id="fas:105270728"/>
<evidence type="ECO:0000256" key="2">
    <source>
        <dbReference type="ARBA" id="ARBA00022737"/>
    </source>
</evidence>
<evidence type="ECO:0000313" key="5">
    <source>
        <dbReference type="EMBL" id="JAG78992.1"/>
    </source>
</evidence>
<gene>
    <name evidence="5" type="primary">Con_0</name>
    <name evidence="7" type="synonym">LOC105270728</name>
    <name evidence="5" type="ORF">g.10246</name>
</gene>
<dbReference type="RefSeq" id="XP_011310153.1">
    <property type="nucleotide sequence ID" value="XM_011311851.1"/>
</dbReference>
<name>A0A0C9RLU0_9HYME</name>
<dbReference type="SMART" id="SM00369">
    <property type="entry name" value="LRR_TYP"/>
    <property type="match status" value="8"/>
</dbReference>
<protein>
    <submittedName>
        <fullName evidence="5">Con_0 protein</fullName>
    </submittedName>
    <submittedName>
        <fullName evidence="7">Connectin</fullName>
    </submittedName>
</protein>
<evidence type="ECO:0000256" key="1">
    <source>
        <dbReference type="ARBA" id="ARBA00022614"/>
    </source>
</evidence>
<dbReference type="InterPro" id="IPR003591">
    <property type="entry name" value="Leu-rich_rpt_typical-subtyp"/>
</dbReference>
<dbReference type="CTD" id="38590"/>
<dbReference type="Gene3D" id="3.80.10.10">
    <property type="entry name" value="Ribonuclease Inhibitor"/>
    <property type="match status" value="2"/>
</dbReference>
<reference evidence="5" key="1">
    <citation type="submission" date="2015-01" db="EMBL/GenBank/DDBJ databases">
        <title>Transcriptome Assembly of Fopius arisanus.</title>
        <authorList>
            <person name="Geib S."/>
        </authorList>
    </citation>
    <scope>NUCLEOTIDE SEQUENCE</scope>
</reference>
<evidence type="ECO:0000256" key="3">
    <source>
        <dbReference type="SAM" id="MobiDB-lite"/>
    </source>
</evidence>
<sequence>MKKLTTVALELLMYWLLVQPSSQASMQAATVSSPGSRGRPAKNNTTETNICDLKLEKAPVFCHCDTIDLHRATESKCVVLDVLKVDDPIWEIIAMSQPKLQNLELVVRAGSDMSYVPTKTLRVLRNLTRIELKDANIGELVEKAFSDIQSLTAIHVRRCSIVHLKKYAFGNMTKLDAIFLDENRIHEINRDVFVNLPSLKKLVINKNNLTLIHDKALKHLSTLEVLELRENKISVITSDTFAGLKSLKHLSLSGNVIEMIGDKTFVEVPELQVLELDQNKIEFVVNGALEGLRNLRKLSLSDNKLVRLGTDILSGTPSLNFLDLRSNALKTITFEHIKPILQELYNATGHLYLDDNKFICDCRLAWIFGVRNETSNKVLRDSLGSLTCFLESQDENIDDYDVENNETGIEVKQNSGESYEISKKENAENEDEDETEDENNPNSESEGGKLQKIDGKLGYIKHISDLKFDDLPCPEQQEAVGSEQSSSRRENAPMQTSSGIKTQITLSSCVQLVITIVALAVM</sequence>
<keyword evidence="1" id="KW-0433">Leucine-rich repeat</keyword>
<keyword evidence="2" id="KW-0677">Repeat</keyword>
<organism evidence="5">
    <name type="scientific">Fopius arisanus</name>
    <dbReference type="NCBI Taxonomy" id="64838"/>
    <lineage>
        <taxon>Eukaryota</taxon>
        <taxon>Metazoa</taxon>
        <taxon>Ecdysozoa</taxon>
        <taxon>Arthropoda</taxon>
        <taxon>Hexapoda</taxon>
        <taxon>Insecta</taxon>
        <taxon>Pterygota</taxon>
        <taxon>Neoptera</taxon>
        <taxon>Endopterygota</taxon>
        <taxon>Hymenoptera</taxon>
        <taxon>Apocrita</taxon>
        <taxon>Ichneumonoidea</taxon>
        <taxon>Braconidae</taxon>
        <taxon>Opiinae</taxon>
        <taxon>Fopius</taxon>
    </lineage>
</organism>
<dbReference type="InterPro" id="IPR001611">
    <property type="entry name" value="Leu-rich_rpt"/>
</dbReference>
<feature type="chain" id="PRO_5044541769" evidence="4">
    <location>
        <begin position="24"/>
        <end position="522"/>
    </location>
</feature>
<dbReference type="FunFam" id="3.80.10.10:FF:001360">
    <property type="entry name" value="Uncharacterized protein"/>
    <property type="match status" value="1"/>
</dbReference>
<dbReference type="EMBL" id="GBYB01009225">
    <property type="protein sequence ID" value="JAG78992.1"/>
    <property type="molecule type" value="Transcribed_RNA"/>
</dbReference>
<dbReference type="PANTHER" id="PTHR24366">
    <property type="entry name" value="IG(IMMUNOGLOBULIN) AND LRR(LEUCINE RICH REPEAT) DOMAINS"/>
    <property type="match status" value="1"/>
</dbReference>
<dbReference type="InterPro" id="IPR032675">
    <property type="entry name" value="LRR_dom_sf"/>
</dbReference>
<proteinExistence type="predicted"/>
<dbReference type="PANTHER" id="PTHR24366:SF164">
    <property type="entry name" value="CONNECTIN-LIKE PROTEIN"/>
    <property type="match status" value="1"/>
</dbReference>
<evidence type="ECO:0000256" key="4">
    <source>
        <dbReference type="SAM" id="SignalP"/>
    </source>
</evidence>
<evidence type="ECO:0000313" key="6">
    <source>
        <dbReference type="Proteomes" id="UP000694866"/>
    </source>
</evidence>
<accession>A0A9R1TJM0</accession>
<dbReference type="AlphaFoldDB" id="A0A0C9RLU0"/>
<dbReference type="OrthoDB" id="27267at2759"/>
<evidence type="ECO:0000313" key="7">
    <source>
        <dbReference type="RefSeq" id="XP_011310153.1"/>
    </source>
</evidence>
<dbReference type="Pfam" id="PF13855">
    <property type="entry name" value="LRR_8"/>
    <property type="match status" value="2"/>
</dbReference>
<feature type="region of interest" description="Disordered" evidence="3">
    <location>
        <begin position="476"/>
        <end position="498"/>
    </location>
</feature>
<accession>A0A0C9RLU0</accession>
<reference evidence="7" key="2">
    <citation type="submission" date="2025-04" db="UniProtKB">
        <authorList>
            <consortium name="RefSeq"/>
        </authorList>
    </citation>
    <scope>IDENTIFICATION</scope>
    <source>
        <strain evidence="7">USDA-PBARC FA_bdor</strain>
        <tissue evidence="7">Whole organism</tissue>
    </source>
</reference>
<dbReference type="Proteomes" id="UP000694866">
    <property type="component" value="Unplaced"/>
</dbReference>
<dbReference type="SUPFAM" id="SSF52058">
    <property type="entry name" value="L domain-like"/>
    <property type="match status" value="1"/>
</dbReference>
<dbReference type="GeneID" id="105270728"/>
<feature type="region of interest" description="Disordered" evidence="3">
    <location>
        <begin position="410"/>
        <end position="451"/>
    </location>
</feature>
<keyword evidence="4" id="KW-0732">Signal</keyword>
<feature type="compositionally biased region" description="Acidic residues" evidence="3">
    <location>
        <begin position="428"/>
        <end position="439"/>
    </location>
</feature>
<feature type="signal peptide" evidence="4">
    <location>
        <begin position="1"/>
        <end position="23"/>
    </location>
</feature>